<dbReference type="InterPro" id="IPR034285">
    <property type="entry name" value="CuRO_2_LCC"/>
</dbReference>
<evidence type="ECO:0000256" key="4">
    <source>
        <dbReference type="ARBA" id="ARBA00012297"/>
    </source>
</evidence>
<sequence>MFVAKKMMPIMRVLAFQILRFLLFGGFLCCQAIVHHTFVVKSVPYTRICSTKNIMTVNGQFPGPTLYVTKGETIIVDVTNKSPHNITIHWHGVKQPKYPWSDGPEYITQCPIQPGGKFSQKVIFSEEEGTLWWHAHSDWTRATVYGAIVIYPNKGTKYPFPTPHADVPIILGEWWKKDIFEIFDEFRASGADPNVSDAYTINGQPGDLYNCSKSDTFKLSVIYGKTYLLRLINAALQDILFFSITDHQVTVVGTDAGYTKPLKVDYVAISPGQTIDVLLQANQPPNHYYMAAKVYSSANGVQYDNTTTTAIVQYNGNYTPSSTPSLPYLFYFNDTIASVNFTSRLRSLADNNHPIHVPLSISTPLFFTLSVNRFTCANTSCGATQSRLAASVNNISFQTPTHMDILRAYYNQINGVYSDHFPDKPPLFFNFTADSIPSIYETPSKGTKVKVLEYNSTVEIVFQGTNVAAGTDHPMHIHGTSFYVVGWGFGNFNKDKDPLKYNLVDPPLQNTIVVPKNGWSVIRFKATNPGVWFMHCHLERHLSWGMEMTFIIKNGRGKKAQMLPPPPYMPPC</sequence>
<dbReference type="InterPro" id="IPR002355">
    <property type="entry name" value="Cu_oxidase_Cu_BS"/>
</dbReference>
<keyword evidence="12 13" id="KW-0439">Lignin degradation</keyword>
<organism evidence="17 18">
    <name type="scientific">Populus alba x Populus x berolinensis</name>
    <dbReference type="NCBI Taxonomy" id="444605"/>
    <lineage>
        <taxon>Eukaryota</taxon>
        <taxon>Viridiplantae</taxon>
        <taxon>Streptophyta</taxon>
        <taxon>Embryophyta</taxon>
        <taxon>Tracheophyta</taxon>
        <taxon>Spermatophyta</taxon>
        <taxon>Magnoliopsida</taxon>
        <taxon>eudicotyledons</taxon>
        <taxon>Gunneridae</taxon>
        <taxon>Pentapetalae</taxon>
        <taxon>rosids</taxon>
        <taxon>fabids</taxon>
        <taxon>Malpighiales</taxon>
        <taxon>Salicaceae</taxon>
        <taxon>Saliceae</taxon>
        <taxon>Populus</taxon>
    </lineage>
</organism>
<dbReference type="InterPro" id="IPR011706">
    <property type="entry name" value="Cu-oxidase_C"/>
</dbReference>
<evidence type="ECO:0000256" key="2">
    <source>
        <dbReference type="ARBA" id="ARBA00004271"/>
    </source>
</evidence>
<dbReference type="GO" id="GO:0052716">
    <property type="term" value="F:hydroquinone:oxygen oxidoreductase activity"/>
    <property type="evidence" value="ECO:0007669"/>
    <property type="project" value="UniProtKB-EC"/>
</dbReference>
<accession>A0AAD6Q668</accession>
<comment type="caution">
    <text evidence="17">The sequence shown here is derived from an EMBL/GenBank/DDBJ whole genome shotgun (WGS) entry which is preliminary data.</text>
</comment>
<evidence type="ECO:0000313" key="17">
    <source>
        <dbReference type="EMBL" id="KAJ6979310.1"/>
    </source>
</evidence>
<dbReference type="Gene3D" id="2.60.40.420">
    <property type="entry name" value="Cupredoxins - blue copper proteins"/>
    <property type="match status" value="3"/>
</dbReference>
<dbReference type="AlphaFoldDB" id="A0AAD6Q668"/>
<evidence type="ECO:0000256" key="8">
    <source>
        <dbReference type="ARBA" id="ARBA00022737"/>
    </source>
</evidence>
<dbReference type="EC" id="1.10.3.2" evidence="4 13"/>
<keyword evidence="18" id="KW-1185">Reference proteome</keyword>
<dbReference type="InterPro" id="IPR034289">
    <property type="entry name" value="CuRO_3_LCC"/>
</dbReference>
<reference evidence="17" key="1">
    <citation type="journal article" date="2023" name="Mol. Ecol. Resour.">
        <title>Chromosome-level genome assembly of a triploid poplar Populus alba 'Berolinensis'.</title>
        <authorList>
            <person name="Chen S."/>
            <person name="Yu Y."/>
            <person name="Wang X."/>
            <person name="Wang S."/>
            <person name="Zhang T."/>
            <person name="Zhou Y."/>
            <person name="He R."/>
            <person name="Meng N."/>
            <person name="Wang Y."/>
            <person name="Liu W."/>
            <person name="Liu Z."/>
            <person name="Liu J."/>
            <person name="Guo Q."/>
            <person name="Huang H."/>
            <person name="Sederoff R.R."/>
            <person name="Wang G."/>
            <person name="Qu G."/>
            <person name="Chen S."/>
        </authorList>
    </citation>
    <scope>NUCLEOTIDE SEQUENCE</scope>
    <source>
        <strain evidence="17">SC-2020</strain>
    </source>
</reference>
<dbReference type="NCBIfam" id="TIGR03389">
    <property type="entry name" value="laccase"/>
    <property type="match status" value="1"/>
</dbReference>
<dbReference type="PROSITE" id="PS00079">
    <property type="entry name" value="MULTICOPPER_OXIDASE1"/>
    <property type="match status" value="1"/>
</dbReference>
<evidence type="ECO:0000259" key="14">
    <source>
        <dbReference type="Pfam" id="PF00394"/>
    </source>
</evidence>
<evidence type="ECO:0000313" key="18">
    <source>
        <dbReference type="Proteomes" id="UP001164929"/>
    </source>
</evidence>
<feature type="domain" description="Plastocyanin-like" evidence="14">
    <location>
        <begin position="166"/>
        <end position="317"/>
    </location>
</feature>
<dbReference type="EMBL" id="JAQIZT010000011">
    <property type="protein sequence ID" value="KAJ6979310.1"/>
    <property type="molecule type" value="Genomic_DNA"/>
</dbReference>
<name>A0AAD6Q668_9ROSI</name>
<comment type="subcellular location">
    <subcellularLocation>
        <location evidence="2 13">Secreted</location>
        <location evidence="2 13">Extracellular space</location>
        <location evidence="2 13">Apoplast</location>
    </subcellularLocation>
</comment>
<dbReference type="InterPro" id="IPR045087">
    <property type="entry name" value="Cu-oxidase_fam"/>
</dbReference>
<dbReference type="CDD" id="cd13897">
    <property type="entry name" value="CuRO_3_LCC_plant"/>
    <property type="match status" value="1"/>
</dbReference>
<dbReference type="PROSITE" id="PS00080">
    <property type="entry name" value="MULTICOPPER_OXIDASE2"/>
    <property type="match status" value="1"/>
</dbReference>
<evidence type="ECO:0000256" key="9">
    <source>
        <dbReference type="ARBA" id="ARBA00023002"/>
    </source>
</evidence>
<dbReference type="GO" id="GO:0046274">
    <property type="term" value="P:lignin catabolic process"/>
    <property type="evidence" value="ECO:0007669"/>
    <property type="project" value="UniProtKB-KW"/>
</dbReference>
<evidence type="ECO:0000256" key="6">
    <source>
        <dbReference type="ARBA" id="ARBA00022525"/>
    </source>
</evidence>
<dbReference type="InterPro" id="IPR011707">
    <property type="entry name" value="Cu-oxidase-like_N"/>
</dbReference>
<evidence type="ECO:0000256" key="11">
    <source>
        <dbReference type="ARBA" id="ARBA00023180"/>
    </source>
</evidence>
<dbReference type="InterPro" id="IPR001117">
    <property type="entry name" value="Cu-oxidase_2nd"/>
</dbReference>
<dbReference type="Pfam" id="PF07732">
    <property type="entry name" value="Cu-oxidase_3"/>
    <property type="match status" value="1"/>
</dbReference>
<dbReference type="GO" id="GO:0005507">
    <property type="term" value="F:copper ion binding"/>
    <property type="evidence" value="ECO:0007669"/>
    <property type="project" value="InterPro"/>
</dbReference>
<dbReference type="InterPro" id="IPR033138">
    <property type="entry name" value="Cu_oxidase_CS"/>
</dbReference>
<keyword evidence="5 13" id="KW-0052">Apoplast</keyword>
<feature type="domain" description="Plastocyanin-like" evidence="15">
    <location>
        <begin position="422"/>
        <end position="554"/>
    </location>
</feature>
<keyword evidence="7 13" id="KW-0479">Metal-binding</keyword>
<dbReference type="GO" id="GO:0048046">
    <property type="term" value="C:apoplast"/>
    <property type="evidence" value="ECO:0007669"/>
    <property type="project" value="UniProtKB-SubCell"/>
</dbReference>
<evidence type="ECO:0000256" key="3">
    <source>
        <dbReference type="ARBA" id="ARBA00010609"/>
    </source>
</evidence>
<evidence type="ECO:0000259" key="15">
    <source>
        <dbReference type="Pfam" id="PF07731"/>
    </source>
</evidence>
<comment type="similarity">
    <text evidence="3 13">Belongs to the multicopper oxidase family.</text>
</comment>
<dbReference type="SUPFAM" id="SSF49503">
    <property type="entry name" value="Cupredoxins"/>
    <property type="match status" value="3"/>
</dbReference>
<dbReference type="InterPro" id="IPR034288">
    <property type="entry name" value="CuRO_1_LCC"/>
</dbReference>
<evidence type="ECO:0000256" key="10">
    <source>
        <dbReference type="ARBA" id="ARBA00023008"/>
    </source>
</evidence>
<evidence type="ECO:0000256" key="13">
    <source>
        <dbReference type="RuleBase" id="RU361119"/>
    </source>
</evidence>
<dbReference type="FunFam" id="2.60.40.420:FF:000049">
    <property type="entry name" value="Laccase"/>
    <property type="match status" value="1"/>
</dbReference>
<evidence type="ECO:0000259" key="16">
    <source>
        <dbReference type="Pfam" id="PF07732"/>
    </source>
</evidence>
<keyword evidence="8 13" id="KW-0677">Repeat</keyword>
<dbReference type="PANTHER" id="PTHR11709">
    <property type="entry name" value="MULTI-COPPER OXIDASE"/>
    <property type="match status" value="1"/>
</dbReference>
<evidence type="ECO:0000256" key="7">
    <source>
        <dbReference type="ARBA" id="ARBA00022723"/>
    </source>
</evidence>
<dbReference type="Pfam" id="PF00394">
    <property type="entry name" value="Cu-oxidase"/>
    <property type="match status" value="1"/>
</dbReference>
<comment type="cofactor">
    <cofactor evidence="13">
        <name>Cu cation</name>
        <dbReference type="ChEBI" id="CHEBI:23378"/>
    </cofactor>
    <text evidence="13">Binds 4 Cu cations per monomer.</text>
</comment>
<dbReference type="Pfam" id="PF07731">
    <property type="entry name" value="Cu-oxidase_2"/>
    <property type="match status" value="1"/>
</dbReference>
<evidence type="ECO:0000256" key="12">
    <source>
        <dbReference type="ARBA" id="ARBA00023185"/>
    </source>
</evidence>
<evidence type="ECO:0000256" key="5">
    <source>
        <dbReference type="ARBA" id="ARBA00022523"/>
    </source>
</evidence>
<dbReference type="InterPro" id="IPR008972">
    <property type="entry name" value="Cupredoxin"/>
</dbReference>
<dbReference type="InterPro" id="IPR017761">
    <property type="entry name" value="Laccase"/>
</dbReference>
<proteinExistence type="inferred from homology"/>
<keyword evidence="9 13" id="KW-0560">Oxidoreductase</keyword>
<dbReference type="PANTHER" id="PTHR11709:SF487">
    <property type="entry name" value="LACCASE"/>
    <property type="match status" value="1"/>
</dbReference>
<protein>
    <recommendedName>
        <fullName evidence="4 13">Laccase</fullName>
        <ecNumber evidence="4 13">1.10.3.2</ecNumber>
    </recommendedName>
    <alternativeName>
        <fullName evidence="13">Benzenediol:oxygen oxidoreductase</fullName>
    </alternativeName>
    <alternativeName>
        <fullName evidence="13">Diphenol oxidase</fullName>
    </alternativeName>
    <alternativeName>
        <fullName evidence="13">Urishiol oxidase</fullName>
    </alternativeName>
</protein>
<keyword evidence="10 13" id="KW-0186">Copper</keyword>
<feature type="domain" description="Plastocyanin-like" evidence="16">
    <location>
        <begin position="41"/>
        <end position="154"/>
    </location>
</feature>
<evidence type="ECO:0000256" key="1">
    <source>
        <dbReference type="ARBA" id="ARBA00000349"/>
    </source>
</evidence>
<dbReference type="CDD" id="cd13849">
    <property type="entry name" value="CuRO_1_LCC_plant"/>
    <property type="match status" value="1"/>
</dbReference>
<comment type="function">
    <text evidence="13">Lignin degradation and detoxification of lignin-derived products.</text>
</comment>
<dbReference type="CDD" id="cd13875">
    <property type="entry name" value="CuRO_2_LCC_plant"/>
    <property type="match status" value="1"/>
</dbReference>
<dbReference type="Proteomes" id="UP001164929">
    <property type="component" value="Chromosome 11"/>
</dbReference>
<keyword evidence="6 13" id="KW-0964">Secreted</keyword>
<comment type="catalytic activity">
    <reaction evidence="1 13">
        <text>4 hydroquinone + O2 = 4 benzosemiquinone + 2 H2O</text>
        <dbReference type="Rhea" id="RHEA:11276"/>
        <dbReference type="ChEBI" id="CHEBI:15377"/>
        <dbReference type="ChEBI" id="CHEBI:15379"/>
        <dbReference type="ChEBI" id="CHEBI:17594"/>
        <dbReference type="ChEBI" id="CHEBI:17977"/>
        <dbReference type="EC" id="1.10.3.2"/>
    </reaction>
</comment>
<keyword evidence="11" id="KW-0325">Glycoprotein</keyword>
<gene>
    <name evidence="17" type="ORF">NC653_027463</name>
</gene>